<feature type="signal peptide" evidence="5">
    <location>
        <begin position="1"/>
        <end position="27"/>
    </location>
</feature>
<evidence type="ECO:0000256" key="1">
    <source>
        <dbReference type="ARBA" id="ARBA00007074"/>
    </source>
</evidence>
<dbReference type="SUPFAM" id="SSF54001">
    <property type="entry name" value="Cysteine proteinases"/>
    <property type="match status" value="1"/>
</dbReference>
<reference evidence="8" key="1">
    <citation type="submission" date="2016-06" db="EMBL/GenBank/DDBJ databases">
        <authorList>
            <person name="Varghese N."/>
            <person name="Submissions Spin"/>
        </authorList>
    </citation>
    <scope>NUCLEOTIDE SEQUENCE [LARGE SCALE GENOMIC DNA]</scope>
    <source>
        <strain evidence="8">DSM 43817</strain>
    </source>
</reference>
<sequence length="300" mass="32033">MSILRRIGAVTVAVVLGSTVAASAAHADFTFYRTDPHVGACWNKVTGYGGVYQVDNNLLNNTGGWHTARVVVNRPGVGIQSDQTYTAAPGEWKIGAIAHVAIVPNDDYLVYLDGVQVVGIPAHGIPYYMNHCKVKESPSVKVRQALSYGLAQLDSIYVGCAAGTYRYGTVPTSTLYHDGRTCGQSRVYKQPAGVKGFDCSGLIYKMFQHAGVYFPWTSSSAMKSGIPQVAKSQIQVGDLLAKNGHVAVYLGDGDGDGVPSVLEATPKWQNPDGTWTGVVISNATTYLNSSEYTAHRVPGI</sequence>
<dbReference type="Proteomes" id="UP000198959">
    <property type="component" value="Unassembled WGS sequence"/>
</dbReference>
<evidence type="ECO:0000256" key="2">
    <source>
        <dbReference type="ARBA" id="ARBA00022670"/>
    </source>
</evidence>
<accession>A0A1C6TIW0</accession>
<comment type="similarity">
    <text evidence="1">Belongs to the peptidase C40 family.</text>
</comment>
<name>A0A1C6TIW0_9ACTN</name>
<keyword evidence="8" id="KW-1185">Reference proteome</keyword>
<dbReference type="InterPro" id="IPR000064">
    <property type="entry name" value="NLP_P60_dom"/>
</dbReference>
<dbReference type="PROSITE" id="PS51935">
    <property type="entry name" value="NLPC_P60"/>
    <property type="match status" value="1"/>
</dbReference>
<evidence type="ECO:0000313" key="7">
    <source>
        <dbReference type="EMBL" id="SCL41669.1"/>
    </source>
</evidence>
<dbReference type="Gene3D" id="3.90.1720.10">
    <property type="entry name" value="endopeptidase domain like (from Nostoc punctiforme)"/>
    <property type="match status" value="1"/>
</dbReference>
<keyword evidence="2" id="KW-0645">Protease</keyword>
<evidence type="ECO:0000256" key="5">
    <source>
        <dbReference type="SAM" id="SignalP"/>
    </source>
</evidence>
<evidence type="ECO:0000259" key="6">
    <source>
        <dbReference type="PROSITE" id="PS51935"/>
    </source>
</evidence>
<organism evidence="7 8">
    <name type="scientific">Micromonospora pallida</name>
    <dbReference type="NCBI Taxonomy" id="145854"/>
    <lineage>
        <taxon>Bacteria</taxon>
        <taxon>Bacillati</taxon>
        <taxon>Actinomycetota</taxon>
        <taxon>Actinomycetes</taxon>
        <taxon>Micromonosporales</taxon>
        <taxon>Micromonosporaceae</taxon>
        <taxon>Micromonospora</taxon>
    </lineage>
</organism>
<gene>
    <name evidence="7" type="ORF">GA0074692_6436</name>
</gene>
<protein>
    <submittedName>
        <fullName evidence="7">NlpC/P60 family protein</fullName>
    </submittedName>
</protein>
<dbReference type="AlphaFoldDB" id="A0A1C6TIW0"/>
<dbReference type="RefSeq" id="WP_091651515.1">
    <property type="nucleotide sequence ID" value="NZ_FMHW01000002.1"/>
</dbReference>
<feature type="domain" description="NlpC/P60" evidence="6">
    <location>
        <begin position="163"/>
        <end position="300"/>
    </location>
</feature>
<dbReference type="EMBL" id="FMHW01000002">
    <property type="protein sequence ID" value="SCL41669.1"/>
    <property type="molecule type" value="Genomic_DNA"/>
</dbReference>
<keyword evidence="4" id="KW-0788">Thiol protease</keyword>
<keyword evidence="3" id="KW-0378">Hydrolase</keyword>
<evidence type="ECO:0000313" key="8">
    <source>
        <dbReference type="Proteomes" id="UP000198959"/>
    </source>
</evidence>
<dbReference type="InterPro" id="IPR038765">
    <property type="entry name" value="Papain-like_cys_pep_sf"/>
</dbReference>
<dbReference type="OrthoDB" id="9815778at2"/>
<dbReference type="STRING" id="145854.GA0074692_6436"/>
<keyword evidence="5" id="KW-0732">Signal</keyword>
<feature type="chain" id="PRO_5008746757" evidence="5">
    <location>
        <begin position="28"/>
        <end position="300"/>
    </location>
</feature>
<dbReference type="Pfam" id="PF00877">
    <property type="entry name" value="NLPC_P60"/>
    <property type="match status" value="1"/>
</dbReference>
<evidence type="ECO:0000256" key="4">
    <source>
        <dbReference type="ARBA" id="ARBA00022807"/>
    </source>
</evidence>
<dbReference type="GO" id="GO:0006508">
    <property type="term" value="P:proteolysis"/>
    <property type="evidence" value="ECO:0007669"/>
    <property type="project" value="UniProtKB-KW"/>
</dbReference>
<proteinExistence type="inferred from homology"/>
<evidence type="ECO:0000256" key="3">
    <source>
        <dbReference type="ARBA" id="ARBA00022801"/>
    </source>
</evidence>
<dbReference type="GO" id="GO:0008234">
    <property type="term" value="F:cysteine-type peptidase activity"/>
    <property type="evidence" value="ECO:0007669"/>
    <property type="project" value="UniProtKB-KW"/>
</dbReference>